<proteinExistence type="predicted"/>
<dbReference type="AlphaFoldDB" id="A0A4C1TXD6"/>
<gene>
    <name evidence="1" type="ORF">EVAR_8502_1</name>
</gene>
<dbReference type="Proteomes" id="UP000299102">
    <property type="component" value="Unassembled WGS sequence"/>
</dbReference>
<protein>
    <submittedName>
        <fullName evidence="1">Uncharacterized protein</fullName>
    </submittedName>
</protein>
<keyword evidence="2" id="KW-1185">Reference proteome</keyword>
<comment type="caution">
    <text evidence="1">The sequence shown here is derived from an EMBL/GenBank/DDBJ whole genome shotgun (WGS) entry which is preliminary data.</text>
</comment>
<accession>A0A4C1TXD6</accession>
<organism evidence="1 2">
    <name type="scientific">Eumeta variegata</name>
    <name type="common">Bagworm moth</name>
    <name type="synonym">Eumeta japonica</name>
    <dbReference type="NCBI Taxonomy" id="151549"/>
    <lineage>
        <taxon>Eukaryota</taxon>
        <taxon>Metazoa</taxon>
        <taxon>Ecdysozoa</taxon>
        <taxon>Arthropoda</taxon>
        <taxon>Hexapoda</taxon>
        <taxon>Insecta</taxon>
        <taxon>Pterygota</taxon>
        <taxon>Neoptera</taxon>
        <taxon>Endopterygota</taxon>
        <taxon>Lepidoptera</taxon>
        <taxon>Glossata</taxon>
        <taxon>Ditrysia</taxon>
        <taxon>Tineoidea</taxon>
        <taxon>Psychidae</taxon>
        <taxon>Oiketicinae</taxon>
        <taxon>Eumeta</taxon>
    </lineage>
</organism>
<name>A0A4C1TXD6_EUMVA</name>
<dbReference type="EMBL" id="BGZK01000100">
    <property type="protein sequence ID" value="GBP18677.1"/>
    <property type="molecule type" value="Genomic_DNA"/>
</dbReference>
<reference evidence="1 2" key="1">
    <citation type="journal article" date="2019" name="Commun. Biol.">
        <title>The bagworm genome reveals a unique fibroin gene that provides high tensile strength.</title>
        <authorList>
            <person name="Kono N."/>
            <person name="Nakamura H."/>
            <person name="Ohtoshi R."/>
            <person name="Tomita M."/>
            <person name="Numata K."/>
            <person name="Arakawa K."/>
        </authorList>
    </citation>
    <scope>NUCLEOTIDE SEQUENCE [LARGE SCALE GENOMIC DNA]</scope>
</reference>
<evidence type="ECO:0000313" key="1">
    <source>
        <dbReference type="EMBL" id="GBP18677.1"/>
    </source>
</evidence>
<sequence>MLNLSFRNERTTANTFCNRTIDTGMWNGLRYAGRRPAVKVAVGPRLEAAAVSEWFCARTTYGILSDHADRVSFKVKVLSILYSIGKRAGEPSEVDDHCYPWTFTTLEETSALPARRNRTSIRLMERVRREWVTGTLTRW</sequence>
<evidence type="ECO:0000313" key="2">
    <source>
        <dbReference type="Proteomes" id="UP000299102"/>
    </source>
</evidence>